<dbReference type="PANTHER" id="PTHR38439">
    <property type="entry name" value="AURACYANIN-B"/>
    <property type="match status" value="1"/>
</dbReference>
<keyword evidence="5" id="KW-0732">Signal</keyword>
<evidence type="ECO:0000313" key="8">
    <source>
        <dbReference type="Proteomes" id="UP000596827"/>
    </source>
</evidence>
<proteinExistence type="predicted"/>
<feature type="domain" description="Blue (type 1) copper" evidence="6">
    <location>
        <begin position="51"/>
        <end position="155"/>
    </location>
</feature>
<dbReference type="Pfam" id="PF00127">
    <property type="entry name" value="Copper-bind"/>
    <property type="match status" value="1"/>
</dbReference>
<keyword evidence="8" id="KW-1185">Reference proteome</keyword>
<dbReference type="PANTHER" id="PTHR38439:SF3">
    <property type="entry name" value="COPPER-RESISTANT CUPROPROTEIN COPI"/>
    <property type="match status" value="1"/>
</dbReference>
<reference evidence="7" key="1">
    <citation type="submission" date="2020-08" db="EMBL/GenBank/DDBJ databases">
        <title>Ramlibacter sp. GTP1 16S ribosomal RNA gene genome sequencing and assembly.</title>
        <authorList>
            <person name="Kang M."/>
        </authorList>
    </citation>
    <scope>NUCLEOTIDE SEQUENCE</scope>
    <source>
        <strain evidence="7">GTP1</strain>
    </source>
</reference>
<evidence type="ECO:0000256" key="5">
    <source>
        <dbReference type="SAM" id="SignalP"/>
    </source>
</evidence>
<comment type="subcellular location">
    <subcellularLocation>
        <location evidence="1">Periplasm</location>
    </subcellularLocation>
</comment>
<evidence type="ECO:0000256" key="3">
    <source>
        <dbReference type="ARBA" id="ARBA00022764"/>
    </source>
</evidence>
<keyword evidence="4" id="KW-0186">Copper</keyword>
<name>A0A923S320_9BURK</name>
<dbReference type="SUPFAM" id="SSF49503">
    <property type="entry name" value="Cupredoxins"/>
    <property type="match status" value="1"/>
</dbReference>
<evidence type="ECO:0000256" key="1">
    <source>
        <dbReference type="ARBA" id="ARBA00004418"/>
    </source>
</evidence>
<sequence length="155" mass="16992">MKIIAAAMALSMAVPFAQAQSRTHSAHAAPEQKAWGVAGNAKAVTRTIRVSMTDAMRFAPERIEVKRGETIRFVVANQGRLLHELVLGTQQELDAHAAMMARHPGMEHDDPGMVHVRPGRKGSLVWHFNRAGEFRFACLIDGHYQAGMVGTLIVN</sequence>
<dbReference type="Gene3D" id="2.60.40.420">
    <property type="entry name" value="Cupredoxins - blue copper proteins"/>
    <property type="match status" value="1"/>
</dbReference>
<dbReference type="InterPro" id="IPR000923">
    <property type="entry name" value="BlueCu_1"/>
</dbReference>
<accession>A0A923S320</accession>
<dbReference type="InterPro" id="IPR033138">
    <property type="entry name" value="Cu_oxidase_CS"/>
</dbReference>
<dbReference type="GO" id="GO:0009055">
    <property type="term" value="F:electron transfer activity"/>
    <property type="evidence" value="ECO:0007669"/>
    <property type="project" value="InterPro"/>
</dbReference>
<dbReference type="PROSITE" id="PS00079">
    <property type="entry name" value="MULTICOPPER_OXIDASE1"/>
    <property type="match status" value="1"/>
</dbReference>
<evidence type="ECO:0000256" key="4">
    <source>
        <dbReference type="ARBA" id="ARBA00023008"/>
    </source>
</evidence>
<dbReference type="CDD" id="cd04211">
    <property type="entry name" value="Cupredoxin_like_2"/>
    <property type="match status" value="1"/>
</dbReference>
<evidence type="ECO:0000256" key="2">
    <source>
        <dbReference type="ARBA" id="ARBA00022723"/>
    </source>
</evidence>
<keyword evidence="3" id="KW-0574">Periplasm</keyword>
<gene>
    <name evidence="7" type="ORF">H8R02_15900</name>
</gene>
<evidence type="ECO:0000313" key="7">
    <source>
        <dbReference type="EMBL" id="MBC5765951.1"/>
    </source>
</evidence>
<evidence type="ECO:0000259" key="6">
    <source>
        <dbReference type="Pfam" id="PF00127"/>
    </source>
</evidence>
<keyword evidence="2" id="KW-0479">Metal-binding</keyword>
<feature type="chain" id="PRO_5036769306" evidence="5">
    <location>
        <begin position="20"/>
        <end position="155"/>
    </location>
</feature>
<organism evidence="7 8">
    <name type="scientific">Ramlibacter albus</name>
    <dbReference type="NCBI Taxonomy" id="2079448"/>
    <lineage>
        <taxon>Bacteria</taxon>
        <taxon>Pseudomonadati</taxon>
        <taxon>Pseudomonadota</taxon>
        <taxon>Betaproteobacteria</taxon>
        <taxon>Burkholderiales</taxon>
        <taxon>Comamonadaceae</taxon>
        <taxon>Ramlibacter</taxon>
    </lineage>
</organism>
<protein>
    <submittedName>
        <fullName evidence="7">Cupredoxin family protein</fullName>
    </submittedName>
</protein>
<dbReference type="AlphaFoldDB" id="A0A923S320"/>
<dbReference type="GO" id="GO:0042597">
    <property type="term" value="C:periplasmic space"/>
    <property type="evidence" value="ECO:0007669"/>
    <property type="project" value="UniProtKB-SubCell"/>
</dbReference>
<dbReference type="Proteomes" id="UP000596827">
    <property type="component" value="Unassembled WGS sequence"/>
</dbReference>
<dbReference type="GO" id="GO:0005507">
    <property type="term" value="F:copper ion binding"/>
    <property type="evidence" value="ECO:0007669"/>
    <property type="project" value="InterPro"/>
</dbReference>
<dbReference type="InterPro" id="IPR008972">
    <property type="entry name" value="Cupredoxin"/>
</dbReference>
<feature type="signal peptide" evidence="5">
    <location>
        <begin position="1"/>
        <end position="19"/>
    </location>
</feature>
<dbReference type="EMBL" id="JACORU010000005">
    <property type="protein sequence ID" value="MBC5765951.1"/>
    <property type="molecule type" value="Genomic_DNA"/>
</dbReference>
<comment type="caution">
    <text evidence="7">The sequence shown here is derived from an EMBL/GenBank/DDBJ whole genome shotgun (WGS) entry which is preliminary data.</text>
</comment>
<dbReference type="RefSeq" id="WP_187082415.1">
    <property type="nucleotide sequence ID" value="NZ_JACORU010000005.1"/>
</dbReference>
<dbReference type="InterPro" id="IPR050845">
    <property type="entry name" value="Cu-binding_ET"/>
</dbReference>